<keyword evidence="4" id="KW-0472">Membrane</keyword>
<evidence type="ECO:0000256" key="3">
    <source>
        <dbReference type="SAM" id="MobiDB-lite"/>
    </source>
</evidence>
<dbReference type="AlphaFoldDB" id="A0A4R7JIV7"/>
<feature type="region of interest" description="Disordered" evidence="3">
    <location>
        <begin position="329"/>
        <end position="352"/>
    </location>
</feature>
<dbReference type="RefSeq" id="WP_166646095.1">
    <property type="nucleotide sequence ID" value="NZ_SOAX01000007.1"/>
</dbReference>
<dbReference type="EC" id="2.7.7.65" evidence="1"/>
<dbReference type="NCBIfam" id="TIGR00254">
    <property type="entry name" value="GGDEF"/>
    <property type="match status" value="1"/>
</dbReference>
<comment type="caution">
    <text evidence="6">The sequence shown here is derived from an EMBL/GenBank/DDBJ whole genome shotgun (WGS) entry which is preliminary data.</text>
</comment>
<dbReference type="PROSITE" id="PS50887">
    <property type="entry name" value="GGDEF"/>
    <property type="match status" value="1"/>
</dbReference>
<dbReference type="SMART" id="SM00267">
    <property type="entry name" value="GGDEF"/>
    <property type="match status" value="1"/>
</dbReference>
<evidence type="ECO:0000313" key="6">
    <source>
        <dbReference type="EMBL" id="TDT37850.1"/>
    </source>
</evidence>
<protein>
    <recommendedName>
        <fullName evidence="1">diguanylate cyclase</fullName>
        <ecNumber evidence="1">2.7.7.65</ecNumber>
    </recommendedName>
</protein>
<sequence length="352" mass="38833">MTETALRTRTHISSYAVTGLCFLILAQANLLYGLYELFFGALIVAVISVTGAAYTFMMRRQQLTAKAHLPLLGLIGLTILVCIAIEPELASIWLFPLVLVNLLILRIRQALVLSAIIIALAMVIMAPVPAYERLSLLTALLLLAGAAAWFAFRYHYSARYVDTLTIIDSETGAYNRRCLDETLAKEISRSEATGHCLSLALLSVDHLDELRNVHGDSQLPELFRAISTQLGAAMRAGDSHYYLGNGHFYLLLPFTHEEGLRVIAERIRRLVGESRWPVAESITASLGCTTRTEGETSVKHMKQRCTEALEEAHRRGYDQVWHLNTGTHHSISSTSRVSTSSRSSGSSISSSD</sequence>
<feature type="compositionally biased region" description="Low complexity" evidence="3">
    <location>
        <begin position="330"/>
        <end position="352"/>
    </location>
</feature>
<dbReference type="InterPro" id="IPR043128">
    <property type="entry name" value="Rev_trsase/Diguanyl_cyclase"/>
</dbReference>
<dbReference type="EMBL" id="SOAX01000007">
    <property type="protein sequence ID" value="TDT37850.1"/>
    <property type="molecule type" value="Genomic_DNA"/>
</dbReference>
<gene>
    <name evidence="6" type="ORF">DES49_2813</name>
</gene>
<dbReference type="Proteomes" id="UP000295830">
    <property type="component" value="Unassembled WGS sequence"/>
</dbReference>
<comment type="catalytic activity">
    <reaction evidence="2">
        <text>2 GTP = 3',3'-c-di-GMP + 2 diphosphate</text>
        <dbReference type="Rhea" id="RHEA:24898"/>
        <dbReference type="ChEBI" id="CHEBI:33019"/>
        <dbReference type="ChEBI" id="CHEBI:37565"/>
        <dbReference type="ChEBI" id="CHEBI:58805"/>
        <dbReference type="EC" id="2.7.7.65"/>
    </reaction>
</comment>
<dbReference type="GO" id="GO:0052621">
    <property type="term" value="F:diguanylate cyclase activity"/>
    <property type="evidence" value="ECO:0007669"/>
    <property type="project" value="UniProtKB-EC"/>
</dbReference>
<accession>A0A4R7JIV7</accession>
<dbReference type="PANTHER" id="PTHR45138:SF9">
    <property type="entry name" value="DIGUANYLATE CYCLASE DGCM-RELATED"/>
    <property type="match status" value="1"/>
</dbReference>
<dbReference type="Gene3D" id="3.30.70.270">
    <property type="match status" value="1"/>
</dbReference>
<feature type="transmembrane region" description="Helical" evidence="4">
    <location>
        <begin position="38"/>
        <end position="57"/>
    </location>
</feature>
<feature type="transmembrane region" description="Helical" evidence="4">
    <location>
        <begin position="134"/>
        <end position="152"/>
    </location>
</feature>
<dbReference type="CDD" id="cd01949">
    <property type="entry name" value="GGDEF"/>
    <property type="match status" value="1"/>
</dbReference>
<evidence type="ECO:0000256" key="1">
    <source>
        <dbReference type="ARBA" id="ARBA00012528"/>
    </source>
</evidence>
<feature type="transmembrane region" description="Helical" evidence="4">
    <location>
        <begin position="107"/>
        <end position="127"/>
    </location>
</feature>
<evidence type="ECO:0000256" key="4">
    <source>
        <dbReference type="SAM" id="Phobius"/>
    </source>
</evidence>
<evidence type="ECO:0000259" key="5">
    <source>
        <dbReference type="PROSITE" id="PS50887"/>
    </source>
</evidence>
<dbReference type="InterPro" id="IPR050469">
    <property type="entry name" value="Diguanylate_Cyclase"/>
</dbReference>
<dbReference type="Pfam" id="PF00990">
    <property type="entry name" value="GGDEF"/>
    <property type="match status" value="1"/>
</dbReference>
<evidence type="ECO:0000256" key="2">
    <source>
        <dbReference type="ARBA" id="ARBA00034247"/>
    </source>
</evidence>
<proteinExistence type="predicted"/>
<feature type="domain" description="GGDEF" evidence="5">
    <location>
        <begin position="195"/>
        <end position="325"/>
    </location>
</feature>
<evidence type="ECO:0000313" key="7">
    <source>
        <dbReference type="Proteomes" id="UP000295830"/>
    </source>
</evidence>
<dbReference type="SUPFAM" id="SSF55073">
    <property type="entry name" value="Nucleotide cyclase"/>
    <property type="match status" value="1"/>
</dbReference>
<keyword evidence="4" id="KW-0812">Transmembrane</keyword>
<dbReference type="InterPro" id="IPR029787">
    <property type="entry name" value="Nucleotide_cyclase"/>
</dbReference>
<dbReference type="InterPro" id="IPR000160">
    <property type="entry name" value="GGDEF_dom"/>
</dbReference>
<dbReference type="PANTHER" id="PTHR45138">
    <property type="entry name" value="REGULATORY COMPONENTS OF SENSORY TRANSDUCTION SYSTEM"/>
    <property type="match status" value="1"/>
</dbReference>
<reference evidence="6 7" key="1">
    <citation type="submission" date="2019-03" db="EMBL/GenBank/DDBJ databases">
        <title>Genomic Encyclopedia of Type Strains, Phase IV (KMG-IV): sequencing the most valuable type-strain genomes for metagenomic binning, comparative biology and taxonomic classification.</title>
        <authorList>
            <person name="Goeker M."/>
        </authorList>
    </citation>
    <scope>NUCLEOTIDE SEQUENCE [LARGE SCALE GENOMIC DNA]</scope>
    <source>
        <strain evidence="6 7">DSM 15505</strain>
    </source>
</reference>
<name>A0A4R7JIV7_9GAMM</name>
<keyword evidence="7" id="KW-1185">Reference proteome</keyword>
<keyword evidence="4" id="KW-1133">Transmembrane helix</keyword>
<organism evidence="6 7">
    <name type="scientific">Halospina denitrificans</name>
    <dbReference type="NCBI Taxonomy" id="332522"/>
    <lineage>
        <taxon>Bacteria</taxon>
        <taxon>Pseudomonadati</taxon>
        <taxon>Pseudomonadota</taxon>
        <taxon>Gammaproteobacteria</taxon>
        <taxon>Halospina</taxon>
    </lineage>
</organism>
<feature type="transmembrane region" description="Helical" evidence="4">
    <location>
        <begin position="69"/>
        <end position="95"/>
    </location>
</feature>
<feature type="transmembrane region" description="Helical" evidence="4">
    <location>
        <begin position="12"/>
        <end position="32"/>
    </location>
</feature>